<protein>
    <recommendedName>
        <fullName evidence="9">Endoglucanase</fullName>
        <ecNumber evidence="9">3.2.1.4</ecNumber>
    </recommendedName>
</protein>
<dbReference type="PROSITE" id="PS00592">
    <property type="entry name" value="GH9_2"/>
    <property type="match status" value="1"/>
</dbReference>
<comment type="similarity">
    <text evidence="2 8 9">Belongs to the glycosyl hydrolase 9 (cellulase E) family.</text>
</comment>
<evidence type="ECO:0000256" key="5">
    <source>
        <dbReference type="ARBA" id="ARBA00023277"/>
    </source>
</evidence>
<evidence type="ECO:0000256" key="8">
    <source>
        <dbReference type="PROSITE-ProRule" id="PRU10059"/>
    </source>
</evidence>
<dbReference type="EC" id="3.2.1.4" evidence="9"/>
<keyword evidence="5 8" id="KW-0119">Carbohydrate metabolism</keyword>
<evidence type="ECO:0000256" key="1">
    <source>
        <dbReference type="ARBA" id="ARBA00000966"/>
    </source>
</evidence>
<dbReference type="OMA" id="EEYICSC"/>
<proteinExistence type="inferred from homology"/>
<dbReference type="Proteomes" id="UP000596660">
    <property type="component" value="Unplaced"/>
</dbReference>
<sequence length="485" mass="52617">MASTRNNFSLLPLVALMSILVNGVLSLDYKQALTNSLLYYEAQRSGQLPAQQRVTWRGDSGLKDGQDAGVDLVGGYYDAGDNVKFGLPMAFTVTLLAWSVVEFGSQLEAQNELQNALAAIKWGTDYFIKAHPQPNLLYAGVGDGDSDHQCWQRPEDMTTPRTVYKIDESSPGSDLAGETSAALAAASIAFQHADPNYSSLLVTHAKQLFDFAKSHPGKYSDSIPSVGQFYSSTGFQDELLWAAAWLQRATGDKIYQDFLESFQGNGGTRSMFSWDDKFVGAQILVAKQILEGKFPSSGNLGANKDEAEQFLCNCIQKGSSNIYKTSGGLLWFNEWNNLQYTISASLAITVYADYLSTMGKSLTCSSSLVNPPELIAFARSQVDYILGANPKSASYMVGYGSNFPQKVHHRGASIVSIKKDPAPVGCKDGFDWFHKDQPNPNVLVGAIVGGPDKNDNYNDDRSDFQQAEAATANSAGLVGVLARIS</sequence>
<dbReference type="InterPro" id="IPR012341">
    <property type="entry name" value="6hp_glycosidase-like_sf"/>
</dbReference>
<keyword evidence="4 9" id="KW-0136">Cellulose degradation</keyword>
<evidence type="ECO:0000256" key="6">
    <source>
        <dbReference type="ARBA" id="ARBA00023295"/>
    </source>
</evidence>
<keyword evidence="3 8" id="KW-0378">Hydrolase</keyword>
<dbReference type="Pfam" id="PF00759">
    <property type="entry name" value="Glyco_hydro_9"/>
    <property type="match status" value="1"/>
</dbReference>
<evidence type="ECO:0000259" key="10">
    <source>
        <dbReference type="Pfam" id="PF00759"/>
    </source>
</evidence>
<dbReference type="FunFam" id="1.50.10.10:FF:000020">
    <property type="entry name" value="Endoglucanase"/>
    <property type="match status" value="1"/>
</dbReference>
<feature type="domain" description="Glycoside hydrolase family 9" evidence="10">
    <location>
        <begin position="29"/>
        <end position="481"/>
    </location>
</feature>
<keyword evidence="7 8" id="KW-0624">Polysaccharide degradation</keyword>
<evidence type="ECO:0000256" key="9">
    <source>
        <dbReference type="RuleBase" id="RU361166"/>
    </source>
</evidence>
<comment type="catalytic activity">
    <reaction evidence="1 9">
        <text>Endohydrolysis of (1-&gt;4)-beta-D-glucosidic linkages in cellulose, lichenin and cereal beta-D-glucans.</text>
        <dbReference type="EC" id="3.2.1.4"/>
    </reaction>
</comment>
<organism evidence="11 12">
    <name type="scientific">Chenopodium quinoa</name>
    <name type="common">Quinoa</name>
    <dbReference type="NCBI Taxonomy" id="63459"/>
    <lineage>
        <taxon>Eukaryota</taxon>
        <taxon>Viridiplantae</taxon>
        <taxon>Streptophyta</taxon>
        <taxon>Embryophyta</taxon>
        <taxon>Tracheophyta</taxon>
        <taxon>Spermatophyta</taxon>
        <taxon>Magnoliopsida</taxon>
        <taxon>eudicotyledons</taxon>
        <taxon>Gunneridae</taxon>
        <taxon>Pentapetalae</taxon>
        <taxon>Caryophyllales</taxon>
        <taxon>Chenopodiaceae</taxon>
        <taxon>Chenopodioideae</taxon>
        <taxon>Atripliceae</taxon>
        <taxon>Chenopodium</taxon>
    </lineage>
</organism>
<feature type="signal peptide" evidence="9">
    <location>
        <begin position="1"/>
        <end position="26"/>
    </location>
</feature>
<dbReference type="PANTHER" id="PTHR22298">
    <property type="entry name" value="ENDO-1,4-BETA-GLUCANASE"/>
    <property type="match status" value="1"/>
</dbReference>
<dbReference type="GO" id="GO:0030245">
    <property type="term" value="P:cellulose catabolic process"/>
    <property type="evidence" value="ECO:0007669"/>
    <property type="project" value="UniProtKB-KW"/>
</dbReference>
<dbReference type="InterPro" id="IPR001701">
    <property type="entry name" value="Glyco_hydro_9"/>
</dbReference>
<feature type="active site" evidence="8">
    <location>
        <position position="408"/>
    </location>
</feature>
<evidence type="ECO:0000256" key="2">
    <source>
        <dbReference type="ARBA" id="ARBA00007072"/>
    </source>
</evidence>
<keyword evidence="9" id="KW-0732">Signal</keyword>
<dbReference type="InterPro" id="IPR008928">
    <property type="entry name" value="6-hairpin_glycosidase_sf"/>
</dbReference>
<dbReference type="InterPro" id="IPR018221">
    <property type="entry name" value="Glyco_hydro_9_His_AS"/>
</dbReference>
<feature type="chain" id="PRO_5031593317" description="Endoglucanase" evidence="9">
    <location>
        <begin position="27"/>
        <end position="485"/>
    </location>
</feature>
<reference evidence="11" key="1">
    <citation type="journal article" date="2017" name="Nature">
        <title>The genome of Chenopodium quinoa.</title>
        <authorList>
            <person name="Jarvis D.E."/>
            <person name="Ho Y.S."/>
            <person name="Lightfoot D.J."/>
            <person name="Schmoeckel S.M."/>
            <person name="Li B."/>
            <person name="Borm T.J.A."/>
            <person name="Ohyanagi H."/>
            <person name="Mineta K."/>
            <person name="Michell C.T."/>
            <person name="Saber N."/>
            <person name="Kharbatia N.M."/>
            <person name="Rupper R.R."/>
            <person name="Sharp A.R."/>
            <person name="Dally N."/>
            <person name="Boughton B.A."/>
            <person name="Woo Y.H."/>
            <person name="Gao G."/>
            <person name="Schijlen E.G.W.M."/>
            <person name="Guo X."/>
            <person name="Momin A.A."/>
            <person name="Negrao S."/>
            <person name="Al-Babili S."/>
            <person name="Gehring C."/>
            <person name="Roessner U."/>
            <person name="Jung C."/>
            <person name="Murphy K."/>
            <person name="Arold S.T."/>
            <person name="Gojobori T."/>
            <person name="van der Linden C.G."/>
            <person name="van Loo E.N."/>
            <person name="Jellen E.N."/>
            <person name="Maughan P.J."/>
            <person name="Tester M."/>
        </authorList>
    </citation>
    <scope>NUCLEOTIDE SEQUENCE [LARGE SCALE GENOMIC DNA]</scope>
    <source>
        <strain evidence="11">cv. PI 614886</strain>
    </source>
</reference>
<dbReference type="AlphaFoldDB" id="A0A803M3V3"/>
<reference evidence="11" key="2">
    <citation type="submission" date="2021-03" db="UniProtKB">
        <authorList>
            <consortium name="EnsemblPlants"/>
        </authorList>
    </citation>
    <scope>IDENTIFICATION</scope>
</reference>
<dbReference type="EnsemblPlants" id="AUR62022902-RA">
    <property type="protein sequence ID" value="AUR62022902-RA:cds"/>
    <property type="gene ID" value="AUR62022902"/>
</dbReference>
<dbReference type="Gramene" id="AUR62022902-RA">
    <property type="protein sequence ID" value="AUR62022902-RA:cds"/>
    <property type="gene ID" value="AUR62022902"/>
</dbReference>
<evidence type="ECO:0000313" key="11">
    <source>
        <dbReference type="EnsemblPlants" id="AUR62022902-RA:cds"/>
    </source>
</evidence>
<accession>A0A803M3V3</accession>
<evidence type="ECO:0000256" key="7">
    <source>
        <dbReference type="ARBA" id="ARBA00023326"/>
    </source>
</evidence>
<evidence type="ECO:0000256" key="3">
    <source>
        <dbReference type="ARBA" id="ARBA00022801"/>
    </source>
</evidence>
<dbReference type="GO" id="GO:0008810">
    <property type="term" value="F:cellulase activity"/>
    <property type="evidence" value="ECO:0007669"/>
    <property type="project" value="UniProtKB-EC"/>
</dbReference>
<evidence type="ECO:0000313" key="12">
    <source>
        <dbReference type="Proteomes" id="UP000596660"/>
    </source>
</evidence>
<dbReference type="SUPFAM" id="SSF48208">
    <property type="entry name" value="Six-hairpin glycosidases"/>
    <property type="match status" value="1"/>
</dbReference>
<evidence type="ECO:0000256" key="4">
    <source>
        <dbReference type="ARBA" id="ARBA00023001"/>
    </source>
</evidence>
<keyword evidence="12" id="KW-1185">Reference proteome</keyword>
<name>A0A803M3V3_CHEQI</name>
<keyword evidence="6 8" id="KW-0326">Glycosidase</keyword>
<dbReference type="Gene3D" id="1.50.10.10">
    <property type="match status" value="1"/>
</dbReference>